<proteinExistence type="predicted"/>
<evidence type="ECO:0000313" key="4">
    <source>
        <dbReference type="Proteomes" id="UP000824123"/>
    </source>
</evidence>
<evidence type="ECO:0000256" key="1">
    <source>
        <dbReference type="ARBA" id="ARBA00023002"/>
    </source>
</evidence>
<name>A0A9D1LQF7_9FIRM</name>
<keyword evidence="1" id="KW-0560">Oxidoreductase</keyword>
<dbReference type="GO" id="GO:0016491">
    <property type="term" value="F:oxidoreductase activity"/>
    <property type="evidence" value="ECO:0007669"/>
    <property type="project" value="UniProtKB-KW"/>
</dbReference>
<evidence type="ECO:0000259" key="2">
    <source>
        <dbReference type="Pfam" id="PF02754"/>
    </source>
</evidence>
<reference evidence="3" key="2">
    <citation type="journal article" date="2021" name="PeerJ">
        <title>Extensive microbial diversity within the chicken gut microbiome revealed by metagenomics and culture.</title>
        <authorList>
            <person name="Gilroy R."/>
            <person name="Ravi A."/>
            <person name="Getino M."/>
            <person name="Pursley I."/>
            <person name="Horton D.L."/>
            <person name="Alikhan N.F."/>
            <person name="Baker D."/>
            <person name="Gharbi K."/>
            <person name="Hall N."/>
            <person name="Watson M."/>
            <person name="Adriaenssens E.M."/>
            <person name="Foster-Nyarko E."/>
            <person name="Jarju S."/>
            <person name="Secka A."/>
            <person name="Antonio M."/>
            <person name="Oren A."/>
            <person name="Chaudhuri R.R."/>
            <person name="La Ragione R."/>
            <person name="Hildebrand F."/>
            <person name="Pallen M.J."/>
        </authorList>
    </citation>
    <scope>NUCLEOTIDE SEQUENCE</scope>
    <source>
        <strain evidence="3">ChiSxjej2B14-8506</strain>
    </source>
</reference>
<dbReference type="Proteomes" id="UP000824123">
    <property type="component" value="Unassembled WGS sequence"/>
</dbReference>
<dbReference type="Gene3D" id="1.20.1050.140">
    <property type="match status" value="1"/>
</dbReference>
<dbReference type="InterPro" id="IPR004017">
    <property type="entry name" value="Cys_rich_dom"/>
</dbReference>
<reference evidence="3" key="1">
    <citation type="submission" date="2020-10" db="EMBL/GenBank/DDBJ databases">
        <authorList>
            <person name="Gilroy R."/>
        </authorList>
    </citation>
    <scope>NUCLEOTIDE SEQUENCE</scope>
    <source>
        <strain evidence="3">ChiSxjej2B14-8506</strain>
    </source>
</reference>
<dbReference type="AlphaFoldDB" id="A0A9D1LQF7"/>
<dbReference type="EMBL" id="DVNK01000024">
    <property type="protein sequence ID" value="HIU46134.1"/>
    <property type="molecule type" value="Genomic_DNA"/>
</dbReference>
<dbReference type="InterPro" id="IPR051278">
    <property type="entry name" value="HdrB/HdrD_reductase"/>
</dbReference>
<evidence type="ECO:0000313" key="3">
    <source>
        <dbReference type="EMBL" id="HIU46134.1"/>
    </source>
</evidence>
<accession>A0A9D1LQF7</accession>
<dbReference type="PANTHER" id="PTHR42947:SF1">
    <property type="entry name" value="COB--COM HETERODISULFIDE REDUCTASE SUBUNIT B 1"/>
    <property type="match status" value="1"/>
</dbReference>
<gene>
    <name evidence="3" type="ORF">IAC59_02625</name>
</gene>
<dbReference type="Pfam" id="PF02754">
    <property type="entry name" value="CCG"/>
    <property type="match status" value="2"/>
</dbReference>
<protein>
    <submittedName>
        <fullName evidence="3">CoB--CoM heterodisulfide reductase iron-sulfur subunit B family protein</fullName>
    </submittedName>
</protein>
<dbReference type="PANTHER" id="PTHR42947">
    <property type="entry name" value="COB--COM HETERODISULFIDE REDUCTASE SUBUNIT B 1"/>
    <property type="match status" value="1"/>
</dbReference>
<comment type="caution">
    <text evidence="3">The sequence shown here is derived from an EMBL/GenBank/DDBJ whole genome shotgun (WGS) entry which is preliminary data.</text>
</comment>
<feature type="domain" description="Cysteine-rich" evidence="2">
    <location>
        <begin position="144"/>
        <end position="233"/>
    </location>
</feature>
<organism evidence="3 4">
    <name type="scientific">Candidatus Fimadaptatus faecigallinarum</name>
    <dbReference type="NCBI Taxonomy" id="2840814"/>
    <lineage>
        <taxon>Bacteria</taxon>
        <taxon>Bacillati</taxon>
        <taxon>Bacillota</taxon>
        <taxon>Clostridia</taxon>
        <taxon>Eubacteriales</taxon>
        <taxon>Candidatus Fimadaptatus</taxon>
    </lineage>
</organism>
<feature type="domain" description="Cysteine-rich" evidence="2">
    <location>
        <begin position="4"/>
        <end position="83"/>
    </location>
</feature>
<sequence length="260" mass="28970">MIYSYYPGCTLKDRAKQLDIYARASAKALGIELCELPQWQCCGAVYPQASDEIASRLGAVRALMNAEEGKLVTMCSACHHVIKRTNYDWNNDRNFREHATNYMQPEVPYDGSTQVLHFLEVLRDEVGFDELKKKVVNPLKGRKVGAFYGCMVLRPGKVLAFDDPENPSIIEDFIRALGAEPVKYPYRNECCGAYVTLEDKSVAENLVDRALNSAIAAGAQELVTACPLCMYNLVENATSHKLPVKYFTELLAEALGVKEG</sequence>